<name>B0D4X5_LACBS</name>
<dbReference type="EMBL" id="DS547097">
    <property type="protein sequence ID" value="EDR10418.1"/>
    <property type="molecule type" value="Genomic_DNA"/>
</dbReference>
<dbReference type="GeneID" id="6074397"/>
<protein>
    <submittedName>
        <fullName evidence="1">Predicted protein</fullName>
    </submittedName>
</protein>
<organism evidence="2">
    <name type="scientific">Laccaria bicolor (strain S238N-H82 / ATCC MYA-4686)</name>
    <name type="common">Bicoloured deceiver</name>
    <name type="synonym">Laccaria laccata var. bicolor</name>
    <dbReference type="NCBI Taxonomy" id="486041"/>
    <lineage>
        <taxon>Eukaryota</taxon>
        <taxon>Fungi</taxon>
        <taxon>Dikarya</taxon>
        <taxon>Basidiomycota</taxon>
        <taxon>Agaricomycotina</taxon>
        <taxon>Agaricomycetes</taxon>
        <taxon>Agaricomycetidae</taxon>
        <taxon>Agaricales</taxon>
        <taxon>Agaricineae</taxon>
        <taxon>Hydnangiaceae</taxon>
        <taxon>Laccaria</taxon>
    </lineage>
</organism>
<evidence type="ECO:0000313" key="1">
    <source>
        <dbReference type="EMBL" id="EDR10418.1"/>
    </source>
</evidence>
<accession>B0D4X5</accession>
<dbReference type="KEGG" id="lbc:LACBIDRAFT_317325"/>
<dbReference type="Proteomes" id="UP000001194">
    <property type="component" value="Unassembled WGS sequence"/>
</dbReference>
<dbReference type="AlphaFoldDB" id="B0D4X5"/>
<dbReference type="RefSeq" id="XP_001878868.1">
    <property type="nucleotide sequence ID" value="XM_001878833.1"/>
</dbReference>
<proteinExistence type="predicted"/>
<dbReference type="HOGENOM" id="CLU_2671477_0_0_1"/>
<reference evidence="1 2" key="1">
    <citation type="journal article" date="2008" name="Nature">
        <title>The genome of Laccaria bicolor provides insights into mycorrhizal symbiosis.</title>
        <authorList>
            <person name="Martin F."/>
            <person name="Aerts A."/>
            <person name="Ahren D."/>
            <person name="Brun A."/>
            <person name="Danchin E.G.J."/>
            <person name="Duchaussoy F."/>
            <person name="Gibon J."/>
            <person name="Kohler A."/>
            <person name="Lindquist E."/>
            <person name="Pereda V."/>
            <person name="Salamov A."/>
            <person name="Shapiro H.J."/>
            <person name="Wuyts J."/>
            <person name="Blaudez D."/>
            <person name="Buee M."/>
            <person name="Brokstein P."/>
            <person name="Canbaeck B."/>
            <person name="Cohen D."/>
            <person name="Courty P.E."/>
            <person name="Coutinho P.M."/>
            <person name="Delaruelle C."/>
            <person name="Detter J.C."/>
            <person name="Deveau A."/>
            <person name="DiFazio S."/>
            <person name="Duplessis S."/>
            <person name="Fraissinet-Tachet L."/>
            <person name="Lucic E."/>
            <person name="Frey-Klett P."/>
            <person name="Fourrey C."/>
            <person name="Feussner I."/>
            <person name="Gay G."/>
            <person name="Grimwood J."/>
            <person name="Hoegger P.J."/>
            <person name="Jain P."/>
            <person name="Kilaru S."/>
            <person name="Labbe J."/>
            <person name="Lin Y.C."/>
            <person name="Legue V."/>
            <person name="Le Tacon F."/>
            <person name="Marmeisse R."/>
            <person name="Melayah D."/>
            <person name="Montanini B."/>
            <person name="Muratet M."/>
            <person name="Nehls U."/>
            <person name="Niculita-Hirzel H."/>
            <person name="Oudot-Le Secq M.P."/>
            <person name="Peter M."/>
            <person name="Quesneville H."/>
            <person name="Rajashekar B."/>
            <person name="Reich M."/>
            <person name="Rouhier N."/>
            <person name="Schmutz J."/>
            <person name="Yin T."/>
            <person name="Chalot M."/>
            <person name="Henrissat B."/>
            <person name="Kuees U."/>
            <person name="Lucas S."/>
            <person name="Van de Peer Y."/>
            <person name="Podila G.K."/>
            <person name="Polle A."/>
            <person name="Pukkila P.J."/>
            <person name="Richardson P.M."/>
            <person name="Rouze P."/>
            <person name="Sanders I.R."/>
            <person name="Stajich J.E."/>
            <person name="Tunlid A."/>
            <person name="Tuskan G."/>
            <person name="Grigoriev I.V."/>
        </authorList>
    </citation>
    <scope>NUCLEOTIDE SEQUENCE [LARGE SCALE GENOMIC DNA]</scope>
    <source>
        <strain evidence="2">S238N-H82 / ATCC MYA-4686</strain>
    </source>
</reference>
<gene>
    <name evidence="1" type="ORF">LACBIDRAFT_317325</name>
</gene>
<evidence type="ECO:0000313" key="2">
    <source>
        <dbReference type="Proteomes" id="UP000001194"/>
    </source>
</evidence>
<dbReference type="InParanoid" id="B0D4X5"/>
<keyword evidence="2" id="KW-1185">Reference proteome</keyword>
<sequence>MFLHSLSSLKPSRTTLSILTILPFRTSASSQLKTLDTTTRRLSSLDLEFELGRQDVLCWPRKVSSTYHCLQGRVY</sequence>